<accession>A0A7X4GI43</accession>
<reference evidence="2 3" key="1">
    <citation type="submission" date="2019-12" db="EMBL/GenBank/DDBJ databases">
        <authorList>
            <person name="Feng G."/>
            <person name="Zhu H."/>
        </authorList>
    </citation>
    <scope>NUCLEOTIDE SEQUENCE [LARGE SCALE GENOMIC DNA]</scope>
    <source>
        <strain evidence="2 3">FGD1</strain>
    </source>
</reference>
<sequence>MFAALAAIGVAACVPPPPATPAPAQAAGPSAPVRPAPPPPQAGDWRDAPLTPGDWSYAANSAGSTASFGGVFSLSCNLQSRTVTLTRAATMARAAPASMGVITSNASRTLATTVAANGLAAALPARDPLLDAMAFSKGRFVIAVSGEQTLYVPSWTEVTRVVEDCR</sequence>
<keyword evidence="3" id="KW-1185">Reference proteome</keyword>
<gene>
    <name evidence="2" type="ORF">GR702_14645</name>
</gene>
<dbReference type="EMBL" id="WVTD01000011">
    <property type="protein sequence ID" value="MYL99003.1"/>
    <property type="molecule type" value="Genomic_DNA"/>
</dbReference>
<proteinExistence type="predicted"/>
<comment type="caution">
    <text evidence="2">The sequence shown here is derived from an EMBL/GenBank/DDBJ whole genome shotgun (WGS) entry which is preliminary data.</text>
</comment>
<protein>
    <submittedName>
        <fullName evidence="2">Uncharacterized protein</fullName>
    </submittedName>
</protein>
<feature type="compositionally biased region" description="Low complexity" evidence="1">
    <location>
        <begin position="22"/>
        <end position="31"/>
    </location>
</feature>
<evidence type="ECO:0000313" key="2">
    <source>
        <dbReference type="EMBL" id="MYL99003.1"/>
    </source>
</evidence>
<evidence type="ECO:0000313" key="3">
    <source>
        <dbReference type="Proteomes" id="UP000465810"/>
    </source>
</evidence>
<organism evidence="2 3">
    <name type="scientific">Novosphingobium silvae</name>
    <dbReference type="NCBI Taxonomy" id="2692619"/>
    <lineage>
        <taxon>Bacteria</taxon>
        <taxon>Pseudomonadati</taxon>
        <taxon>Pseudomonadota</taxon>
        <taxon>Alphaproteobacteria</taxon>
        <taxon>Sphingomonadales</taxon>
        <taxon>Sphingomonadaceae</taxon>
        <taxon>Novosphingobium</taxon>
    </lineage>
</organism>
<name>A0A7X4GI43_9SPHN</name>
<dbReference type="AlphaFoldDB" id="A0A7X4GI43"/>
<feature type="compositionally biased region" description="Pro residues" evidence="1">
    <location>
        <begin position="32"/>
        <end position="41"/>
    </location>
</feature>
<feature type="region of interest" description="Disordered" evidence="1">
    <location>
        <begin position="19"/>
        <end position="46"/>
    </location>
</feature>
<evidence type="ECO:0000256" key="1">
    <source>
        <dbReference type="SAM" id="MobiDB-lite"/>
    </source>
</evidence>
<dbReference type="Proteomes" id="UP000465810">
    <property type="component" value="Unassembled WGS sequence"/>
</dbReference>